<dbReference type="FunFam" id="2.40.50.140:FF:000012">
    <property type="entry name" value="DNA ligase"/>
    <property type="match status" value="1"/>
</dbReference>
<feature type="active site" description="N6-AMP-lysine intermediate" evidence="15">
    <location>
        <position position="137"/>
    </location>
</feature>
<dbReference type="Gene3D" id="1.10.150.20">
    <property type="entry name" value="5' to 3' exonuclease, C-terminal subdomain"/>
    <property type="match status" value="3"/>
</dbReference>
<keyword evidence="12 15" id="KW-0464">Manganese</keyword>
<reference evidence="17 18" key="1">
    <citation type="submission" date="2018-12" db="EMBL/GenBank/DDBJ databases">
        <authorList>
            <person name="Yang Y."/>
        </authorList>
    </citation>
    <scope>NUCLEOTIDE SEQUENCE [LARGE SCALE GENOMIC DNA]</scope>
    <source>
        <strain evidence="17 18">L-25-5w-1</strain>
    </source>
</reference>
<dbReference type="PANTHER" id="PTHR23389:SF9">
    <property type="entry name" value="DNA LIGASE"/>
    <property type="match status" value="1"/>
</dbReference>
<dbReference type="InterPro" id="IPR001357">
    <property type="entry name" value="BRCT_dom"/>
</dbReference>
<feature type="binding site" evidence="15">
    <location>
        <begin position="52"/>
        <end position="56"/>
    </location>
    <ligand>
        <name>NAD(+)</name>
        <dbReference type="ChEBI" id="CHEBI:57540"/>
    </ligand>
</feature>
<keyword evidence="4 15" id="KW-0436">Ligase</keyword>
<comment type="catalytic activity">
    <reaction evidence="13 15">
        <text>NAD(+) + (deoxyribonucleotide)n-3'-hydroxyl + 5'-phospho-(deoxyribonucleotide)m = (deoxyribonucleotide)n+m + AMP + beta-nicotinamide D-nucleotide.</text>
        <dbReference type="EC" id="6.5.1.2"/>
    </reaction>
</comment>
<comment type="similarity">
    <text evidence="14 15">Belongs to the NAD-dependent DNA ligase family. LigA subfamily.</text>
</comment>
<dbReference type="NCBIfam" id="NF005932">
    <property type="entry name" value="PRK07956.1"/>
    <property type="match status" value="1"/>
</dbReference>
<dbReference type="HAMAP" id="MF_01588">
    <property type="entry name" value="DNA_ligase_A"/>
    <property type="match status" value="1"/>
</dbReference>
<keyword evidence="9 15" id="KW-0460">Magnesium</keyword>
<feature type="binding site" evidence="15">
    <location>
        <position position="310"/>
    </location>
    <ligand>
        <name>NAD(+)</name>
        <dbReference type="ChEBI" id="CHEBI:57540"/>
    </ligand>
</feature>
<evidence type="ECO:0000256" key="11">
    <source>
        <dbReference type="ARBA" id="ARBA00023204"/>
    </source>
</evidence>
<feature type="binding site" evidence="15">
    <location>
        <position position="158"/>
    </location>
    <ligand>
        <name>NAD(+)</name>
        <dbReference type="ChEBI" id="CHEBI:57540"/>
    </ligand>
</feature>
<dbReference type="Gene3D" id="2.40.50.140">
    <property type="entry name" value="Nucleic acid-binding proteins"/>
    <property type="match status" value="1"/>
</dbReference>
<dbReference type="InterPro" id="IPR003583">
    <property type="entry name" value="Hlx-hairpin-Hlx_DNA-bd_motif"/>
</dbReference>
<dbReference type="GO" id="GO:0006281">
    <property type="term" value="P:DNA repair"/>
    <property type="evidence" value="ECO:0007669"/>
    <property type="project" value="UniProtKB-KW"/>
</dbReference>
<sequence length="796" mass="86014">MMDLFDTPPNPRSVAVEALTPEQAAADLAALATEIAHHDRLYHQQDRPEISDADYDALVRRNSAIEARFPDLRRADSPSLRVGAAPAAGFGKVRHAVPMLSLGNAFSAEDVADFVARVRRFLGLEEGAAVRFVAEPKIDGLSCSLRYERGELVLAATRGDGAEGENVTANVRTIRDVPHRLPAPVPEVLEVRGEIYMARDDFKAMNDALVAAGEEPFANPRNAAAGSLRQKDAAVTAARPLRFFGYALGDLSEPIADTQSGIRARLADWGFALNHPTALCDGAEELMAHYGLIGRSRADLPFDIDGVVYKVDSLDWQQRLGFVSRAPRWAIAHKFPAEQAHTRLKAITVQVGRTGALTPVAELEDITVGGVVVSRATLHNEDEIARKDIREGDLVIVQRAGDVIPQIVGVVLDQRPAGTTPYHPLTHCPVCGSLAVREAGEVVRRCTGGLICDAQAKERLRHFVSRNAFDIEGLGEKIIEEFWEAGFVKSPVDIFTLEERGQEGREDRVELIGRPGWKEKSVENLFAAINQRRDGIDLHRVIFALGIRHIGEVTAKSLARHYGTMDAWMAGMERAGRAMPGEAWRDLHAITGVGPTTVNAILAWFADPDSAAKLAFYAGNEALRLETIITSLGIKPLNSRAAQALAERYGTLESWAGAMRDAVDHAPKPEWNELVAIPDVGEVAAEELASFFQEERNRAIVQALADRLTVLAAEAPKAGGSPVAGKTVVFTGTLEKMTRTEAKTRAESLGAKVAGSVSGKTDFLVAGADAGSKAAKARDLGVTILSEEEWLAMIAG</sequence>
<evidence type="ECO:0000313" key="18">
    <source>
        <dbReference type="Proteomes" id="UP000277007"/>
    </source>
</evidence>
<dbReference type="Pfam" id="PF03120">
    <property type="entry name" value="OB_DNA_ligase"/>
    <property type="match status" value="1"/>
</dbReference>
<dbReference type="CDD" id="cd00114">
    <property type="entry name" value="LIGANc"/>
    <property type="match status" value="1"/>
</dbReference>
<evidence type="ECO:0000256" key="7">
    <source>
        <dbReference type="ARBA" id="ARBA00022763"/>
    </source>
</evidence>
<dbReference type="PROSITE" id="PS50172">
    <property type="entry name" value="BRCT"/>
    <property type="match status" value="1"/>
</dbReference>
<evidence type="ECO:0000256" key="13">
    <source>
        <dbReference type="ARBA" id="ARBA00034005"/>
    </source>
</evidence>
<dbReference type="InterPro" id="IPR010994">
    <property type="entry name" value="RuvA_2-like"/>
</dbReference>
<evidence type="ECO:0000256" key="15">
    <source>
        <dbReference type="HAMAP-Rule" id="MF_01588"/>
    </source>
</evidence>
<dbReference type="PIRSF" id="PIRSF001604">
    <property type="entry name" value="LigA"/>
    <property type="match status" value="1"/>
</dbReference>
<keyword evidence="7 15" id="KW-0227">DNA damage</keyword>
<keyword evidence="18" id="KW-1185">Reference proteome</keyword>
<feature type="binding site" evidence="15">
    <location>
        <position position="428"/>
    </location>
    <ligand>
        <name>Zn(2+)</name>
        <dbReference type="ChEBI" id="CHEBI:29105"/>
    </ligand>
</feature>
<comment type="cofactor">
    <cofactor evidence="15">
        <name>Mg(2+)</name>
        <dbReference type="ChEBI" id="CHEBI:18420"/>
    </cofactor>
    <cofactor evidence="15">
        <name>Mn(2+)</name>
        <dbReference type="ChEBI" id="CHEBI:29035"/>
    </cofactor>
</comment>
<evidence type="ECO:0000256" key="2">
    <source>
        <dbReference type="ARBA" id="ARBA00012722"/>
    </source>
</evidence>
<evidence type="ECO:0000256" key="5">
    <source>
        <dbReference type="ARBA" id="ARBA00022705"/>
    </source>
</evidence>
<dbReference type="InterPro" id="IPR036420">
    <property type="entry name" value="BRCT_dom_sf"/>
</dbReference>
<keyword evidence="10 15" id="KW-0520">NAD</keyword>
<evidence type="ECO:0000256" key="14">
    <source>
        <dbReference type="ARBA" id="ARBA00060881"/>
    </source>
</evidence>
<evidence type="ECO:0000256" key="12">
    <source>
        <dbReference type="ARBA" id="ARBA00023211"/>
    </source>
</evidence>
<feature type="binding site" evidence="15">
    <location>
        <position position="135"/>
    </location>
    <ligand>
        <name>NAD(+)</name>
        <dbReference type="ChEBI" id="CHEBI:57540"/>
    </ligand>
</feature>
<feature type="binding site" evidence="15">
    <location>
        <begin position="101"/>
        <end position="102"/>
    </location>
    <ligand>
        <name>NAD(+)</name>
        <dbReference type="ChEBI" id="CHEBI:57540"/>
    </ligand>
</feature>
<dbReference type="InterPro" id="IPR001679">
    <property type="entry name" value="DNA_ligase"/>
</dbReference>
<dbReference type="InterPro" id="IPR012340">
    <property type="entry name" value="NA-bd_OB-fold"/>
</dbReference>
<evidence type="ECO:0000256" key="1">
    <source>
        <dbReference type="ARBA" id="ARBA00004067"/>
    </source>
</evidence>
<dbReference type="OrthoDB" id="9759736at2"/>
<dbReference type="GO" id="GO:0046872">
    <property type="term" value="F:metal ion binding"/>
    <property type="evidence" value="ECO:0007669"/>
    <property type="project" value="UniProtKB-KW"/>
</dbReference>
<keyword evidence="6 15" id="KW-0479">Metal-binding</keyword>
<dbReference type="InterPro" id="IPR018239">
    <property type="entry name" value="DNA_ligase_AS"/>
</dbReference>
<dbReference type="SMART" id="SM00532">
    <property type="entry name" value="LIGANc"/>
    <property type="match status" value="1"/>
</dbReference>
<feature type="binding site" evidence="15">
    <location>
        <position position="452"/>
    </location>
    <ligand>
        <name>Zn(2+)</name>
        <dbReference type="ChEBI" id="CHEBI:29105"/>
    </ligand>
</feature>
<protein>
    <recommendedName>
        <fullName evidence="3 15">DNA ligase</fullName>
        <ecNumber evidence="2 15">6.5.1.2</ecNumber>
    </recommendedName>
    <alternativeName>
        <fullName evidence="15">Polydeoxyribonucleotide synthase [NAD(+)]</fullName>
    </alternativeName>
</protein>
<comment type="caution">
    <text evidence="17">The sequence shown here is derived from an EMBL/GenBank/DDBJ whole genome shotgun (WGS) entry which is preliminary data.</text>
</comment>
<feature type="binding site" evidence="15">
    <location>
        <position position="194"/>
    </location>
    <ligand>
        <name>NAD(+)</name>
        <dbReference type="ChEBI" id="CHEBI:57540"/>
    </ligand>
</feature>
<proteinExistence type="inferred from homology"/>
<keyword evidence="11 15" id="KW-0234">DNA repair</keyword>
<dbReference type="Pfam" id="PF03119">
    <property type="entry name" value="DNA_ligase_ZBD"/>
    <property type="match status" value="1"/>
</dbReference>
<evidence type="ECO:0000256" key="6">
    <source>
        <dbReference type="ARBA" id="ARBA00022723"/>
    </source>
</evidence>
<feature type="domain" description="BRCT" evidence="16">
    <location>
        <begin position="718"/>
        <end position="791"/>
    </location>
</feature>
<comment type="caution">
    <text evidence="15">Lacks conserved residue(s) required for the propagation of feature annotation.</text>
</comment>
<dbReference type="SUPFAM" id="SSF52113">
    <property type="entry name" value="BRCT domain"/>
    <property type="match status" value="1"/>
</dbReference>
<keyword evidence="5 15" id="KW-0235">DNA replication</keyword>
<dbReference type="SUPFAM" id="SSF50249">
    <property type="entry name" value="Nucleic acid-binding proteins"/>
    <property type="match status" value="1"/>
</dbReference>
<dbReference type="InterPro" id="IPR013840">
    <property type="entry name" value="DNAligase_N"/>
</dbReference>
<dbReference type="SMART" id="SM00278">
    <property type="entry name" value="HhH1"/>
    <property type="match status" value="3"/>
</dbReference>
<dbReference type="InterPro" id="IPR041663">
    <property type="entry name" value="DisA/LigA_HHH"/>
</dbReference>
<gene>
    <name evidence="15 17" type="primary">ligA</name>
    <name evidence="17" type="ORF">EJ903_14235</name>
</gene>
<dbReference type="EMBL" id="RXMA01000012">
    <property type="protein sequence ID" value="RTR19180.1"/>
    <property type="molecule type" value="Genomic_DNA"/>
</dbReference>
<evidence type="ECO:0000256" key="10">
    <source>
        <dbReference type="ARBA" id="ARBA00023027"/>
    </source>
</evidence>
<dbReference type="Proteomes" id="UP000277007">
    <property type="component" value="Unassembled WGS sequence"/>
</dbReference>
<dbReference type="InterPro" id="IPR004149">
    <property type="entry name" value="Znf_DNAligase_C4"/>
</dbReference>
<dbReference type="Pfam" id="PF12826">
    <property type="entry name" value="HHH_2"/>
    <property type="match status" value="2"/>
</dbReference>
<dbReference type="GO" id="GO:0006260">
    <property type="term" value="P:DNA replication"/>
    <property type="evidence" value="ECO:0007669"/>
    <property type="project" value="UniProtKB-KW"/>
</dbReference>
<dbReference type="Pfam" id="PF00533">
    <property type="entry name" value="BRCT"/>
    <property type="match status" value="1"/>
</dbReference>
<dbReference type="FunFam" id="3.30.470.30:FF:000001">
    <property type="entry name" value="DNA ligase"/>
    <property type="match status" value="1"/>
</dbReference>
<evidence type="ECO:0000313" key="17">
    <source>
        <dbReference type="EMBL" id="RTR19180.1"/>
    </source>
</evidence>
<evidence type="ECO:0000256" key="4">
    <source>
        <dbReference type="ARBA" id="ARBA00022598"/>
    </source>
</evidence>
<dbReference type="Pfam" id="PF01653">
    <property type="entry name" value="DNA_ligase_aden"/>
    <property type="match status" value="1"/>
</dbReference>
<dbReference type="SUPFAM" id="SSF47781">
    <property type="entry name" value="RuvA domain 2-like"/>
    <property type="match status" value="2"/>
</dbReference>
<dbReference type="Gene3D" id="6.20.10.30">
    <property type="match status" value="1"/>
</dbReference>
<dbReference type="SMART" id="SM00292">
    <property type="entry name" value="BRCT"/>
    <property type="match status" value="1"/>
</dbReference>
<dbReference type="RefSeq" id="WP_126616493.1">
    <property type="nucleotide sequence ID" value="NZ_JBHUCY010000030.1"/>
</dbReference>
<dbReference type="PROSITE" id="PS01055">
    <property type="entry name" value="DNA_LIGASE_N1"/>
    <property type="match status" value="1"/>
</dbReference>
<evidence type="ECO:0000259" key="16">
    <source>
        <dbReference type="PROSITE" id="PS50172"/>
    </source>
</evidence>
<evidence type="ECO:0000256" key="9">
    <source>
        <dbReference type="ARBA" id="ARBA00022842"/>
    </source>
</evidence>
<dbReference type="AlphaFoldDB" id="A0A3S0KXL9"/>
<evidence type="ECO:0000256" key="3">
    <source>
        <dbReference type="ARBA" id="ARBA00013308"/>
    </source>
</evidence>
<dbReference type="GO" id="GO:0005829">
    <property type="term" value="C:cytosol"/>
    <property type="evidence" value="ECO:0007669"/>
    <property type="project" value="TreeGrafter"/>
</dbReference>
<comment type="function">
    <text evidence="1 15">DNA ligase that catalyzes the formation of phosphodiester linkages between 5'-phosphoryl and 3'-hydroxyl groups in double-stranded DNA using NAD as a coenzyme and as the energy source for the reaction. It is essential for DNA replication and repair of damaged DNA.</text>
</comment>
<dbReference type="CDD" id="cd17748">
    <property type="entry name" value="BRCT_DNA_ligase_like"/>
    <property type="match status" value="1"/>
</dbReference>
<evidence type="ECO:0000256" key="8">
    <source>
        <dbReference type="ARBA" id="ARBA00022833"/>
    </source>
</evidence>
<accession>A0A3S0KXL9</accession>
<dbReference type="NCBIfam" id="TIGR00575">
    <property type="entry name" value="dnlj"/>
    <property type="match status" value="1"/>
</dbReference>
<feature type="binding site" evidence="15">
    <location>
        <position position="431"/>
    </location>
    <ligand>
        <name>Zn(2+)</name>
        <dbReference type="ChEBI" id="CHEBI:29105"/>
    </ligand>
</feature>
<dbReference type="GO" id="GO:0003677">
    <property type="term" value="F:DNA binding"/>
    <property type="evidence" value="ECO:0007669"/>
    <property type="project" value="InterPro"/>
</dbReference>
<feature type="binding site" evidence="15">
    <location>
        <position position="334"/>
    </location>
    <ligand>
        <name>NAD(+)</name>
        <dbReference type="ChEBI" id="CHEBI:57540"/>
    </ligand>
</feature>
<name>A0A3S0KXL9_9PROT</name>
<dbReference type="Gene3D" id="1.10.287.610">
    <property type="entry name" value="Helix hairpin bin"/>
    <property type="match status" value="1"/>
</dbReference>
<dbReference type="Gene3D" id="3.40.50.10190">
    <property type="entry name" value="BRCT domain"/>
    <property type="match status" value="1"/>
</dbReference>
<dbReference type="InterPro" id="IPR004150">
    <property type="entry name" value="NAD_DNA_ligase_OB"/>
</dbReference>
<dbReference type="EC" id="6.5.1.2" evidence="2 15"/>
<dbReference type="InterPro" id="IPR013839">
    <property type="entry name" value="DNAligase_adenylation"/>
</dbReference>
<dbReference type="PANTHER" id="PTHR23389">
    <property type="entry name" value="CHROMOSOME TRANSMISSION FIDELITY FACTOR 18"/>
    <property type="match status" value="1"/>
</dbReference>
<dbReference type="Gene3D" id="3.30.470.30">
    <property type="entry name" value="DNA ligase/mRNA capping enzyme"/>
    <property type="match status" value="1"/>
</dbReference>
<organism evidence="17 18">
    <name type="scientific">Azospirillum griseum</name>
    <dbReference type="NCBI Taxonomy" id="2496639"/>
    <lineage>
        <taxon>Bacteria</taxon>
        <taxon>Pseudomonadati</taxon>
        <taxon>Pseudomonadota</taxon>
        <taxon>Alphaproteobacteria</taxon>
        <taxon>Rhodospirillales</taxon>
        <taxon>Azospirillaceae</taxon>
        <taxon>Azospirillum</taxon>
    </lineage>
</organism>
<dbReference type="GO" id="GO:0003911">
    <property type="term" value="F:DNA ligase (NAD+) activity"/>
    <property type="evidence" value="ECO:0007669"/>
    <property type="project" value="UniProtKB-UniRule"/>
</dbReference>
<keyword evidence="8 15" id="KW-0862">Zinc</keyword>
<dbReference type="SUPFAM" id="SSF56091">
    <property type="entry name" value="DNA ligase/mRNA capping enzyme, catalytic domain"/>
    <property type="match status" value="1"/>
</dbReference>